<dbReference type="GO" id="GO:0005737">
    <property type="term" value="C:cytoplasm"/>
    <property type="evidence" value="ECO:0007669"/>
    <property type="project" value="UniProtKB-SubCell"/>
</dbReference>
<dbReference type="InterPro" id="IPR036005">
    <property type="entry name" value="Creatinase/aminopeptidase-like"/>
</dbReference>
<comment type="cofactor">
    <cofactor evidence="8">
        <name>Co(2+)</name>
        <dbReference type="ChEBI" id="CHEBI:48828"/>
    </cofactor>
    <cofactor evidence="8">
        <name>Zn(2+)</name>
        <dbReference type="ChEBI" id="CHEBI:29105"/>
    </cofactor>
    <cofactor evidence="8">
        <name>Mn(2+)</name>
        <dbReference type="ChEBI" id="CHEBI:29035"/>
    </cofactor>
    <cofactor evidence="8">
        <name>Fe(2+)</name>
        <dbReference type="ChEBI" id="CHEBI:29033"/>
    </cofactor>
    <text evidence="8">Binds 2 divalent metal cations per subunit. Has a high-affinity and a low affinity metal-binding site. The true nature of the physiological cofactor is under debate. The enzyme is active with cobalt, zinc, manganese or divalent iron ions. Most likely, methionine aminopeptidases function as mononuclear Fe(2+)-metalloproteases under physiological conditions, and the catalytically relevant metal-binding site has been assigned to the histidine-containing high-affinity site.</text>
</comment>
<evidence type="ECO:0000256" key="2">
    <source>
        <dbReference type="ARBA" id="ARBA00001936"/>
    </source>
</evidence>
<evidence type="ECO:0000256" key="5">
    <source>
        <dbReference type="ARBA" id="ARBA00022670"/>
    </source>
</evidence>
<feature type="binding site" evidence="8">
    <location>
        <position position="211"/>
    </location>
    <ligand>
        <name>a divalent metal cation</name>
        <dbReference type="ChEBI" id="CHEBI:60240"/>
        <label>1</label>
    </ligand>
</feature>
<proteinExistence type="inferred from homology"/>
<dbReference type="GO" id="GO:0046872">
    <property type="term" value="F:metal ion binding"/>
    <property type="evidence" value="ECO:0007669"/>
    <property type="project" value="UniProtKB-UniRule"/>
</dbReference>
<dbReference type="CDD" id="cd01088">
    <property type="entry name" value="MetAP2"/>
    <property type="match status" value="1"/>
</dbReference>
<comment type="cofactor">
    <cofactor evidence="2">
        <name>Mn(2+)</name>
        <dbReference type="ChEBI" id="CHEBI:29035"/>
    </cofactor>
</comment>
<dbReference type="NCBIfam" id="TIGR00501">
    <property type="entry name" value="met_pdase_II"/>
    <property type="match status" value="1"/>
</dbReference>
<protein>
    <recommendedName>
        <fullName evidence="8">Methionine aminopeptidase 2</fullName>
        <shortName evidence="8">MAP 2</shortName>
        <shortName evidence="8">MetAP 2</shortName>
        <ecNumber evidence="8">3.4.11.18</ecNumber>
    </recommendedName>
    <alternativeName>
        <fullName evidence="8">Peptidase M</fullName>
    </alternativeName>
</protein>
<dbReference type="SUPFAM" id="SSF55920">
    <property type="entry name" value="Creatinase/aminopeptidase"/>
    <property type="match status" value="1"/>
</dbReference>
<evidence type="ECO:0000256" key="1">
    <source>
        <dbReference type="ARBA" id="ARBA00000294"/>
    </source>
</evidence>
<feature type="binding site" evidence="8">
    <location>
        <position position="222"/>
    </location>
    <ligand>
        <name>a divalent metal cation</name>
        <dbReference type="ChEBI" id="CHEBI:60240"/>
        <label>1</label>
    </ligand>
</feature>
<dbReference type="SUPFAM" id="SSF46785">
    <property type="entry name" value="Winged helix' DNA-binding domain"/>
    <property type="match status" value="1"/>
</dbReference>
<dbReference type="EC" id="3.4.11.18" evidence="8"/>
<dbReference type="InterPro" id="IPR002468">
    <property type="entry name" value="Pept_M24A_MAP2"/>
</dbReference>
<evidence type="ECO:0000256" key="8">
    <source>
        <dbReference type="HAMAP-Rule" id="MF_03175"/>
    </source>
</evidence>
<dbReference type="Pfam" id="PF00557">
    <property type="entry name" value="Peptidase_M24"/>
    <property type="match status" value="1"/>
</dbReference>
<keyword evidence="4 8" id="KW-0031">Aminopeptidase</keyword>
<feature type="region of interest" description="Disordered" evidence="10">
    <location>
        <begin position="26"/>
        <end position="51"/>
    </location>
</feature>
<evidence type="ECO:0000313" key="13">
    <source>
        <dbReference type="Proteomes" id="UP001431209"/>
    </source>
</evidence>
<keyword evidence="5 8" id="KW-0645">Protease</keyword>
<dbReference type="Proteomes" id="UP001431209">
    <property type="component" value="Unassembled WGS sequence"/>
</dbReference>
<comment type="cofactor">
    <cofactor evidence="3">
        <name>Fe(2+)</name>
        <dbReference type="ChEBI" id="CHEBI:29033"/>
    </cofactor>
</comment>
<keyword evidence="8" id="KW-0963">Cytoplasm</keyword>
<evidence type="ECO:0000256" key="4">
    <source>
        <dbReference type="ARBA" id="ARBA00022438"/>
    </source>
</evidence>
<dbReference type="AlphaFoldDB" id="A0AAW2Z5B7"/>
<dbReference type="PRINTS" id="PR00599">
    <property type="entry name" value="MAPEPTIDASE"/>
</dbReference>
<keyword evidence="6 8" id="KW-0479">Metal-binding</keyword>
<feature type="binding site" evidence="8">
    <location>
        <position position="324"/>
    </location>
    <ligand>
        <name>a divalent metal cation</name>
        <dbReference type="ChEBI" id="CHEBI:60240"/>
        <label>2</label>
        <note>catalytic</note>
    </ligand>
</feature>
<feature type="binding site" evidence="8">
    <location>
        <position position="299"/>
    </location>
    <ligand>
        <name>substrate</name>
    </ligand>
</feature>
<comment type="subcellular location">
    <subcellularLocation>
        <location evidence="8">Cytoplasm</location>
    </subcellularLocation>
</comment>
<dbReference type="PANTHER" id="PTHR45777">
    <property type="entry name" value="METHIONINE AMINOPEPTIDASE 2"/>
    <property type="match status" value="1"/>
</dbReference>
<gene>
    <name evidence="12" type="ORF">AKO1_004901</name>
</gene>
<dbReference type="InterPro" id="IPR000994">
    <property type="entry name" value="Pept_M24"/>
</dbReference>
<dbReference type="EMBL" id="JAOPGA020001024">
    <property type="protein sequence ID" value="KAL0484140.1"/>
    <property type="molecule type" value="Genomic_DNA"/>
</dbReference>
<dbReference type="GO" id="GO:0004239">
    <property type="term" value="F:initiator methionyl aminopeptidase activity"/>
    <property type="evidence" value="ECO:0007669"/>
    <property type="project" value="UniProtKB-UniRule"/>
</dbReference>
<dbReference type="InterPro" id="IPR001714">
    <property type="entry name" value="Pept_M24_MAP"/>
</dbReference>
<comment type="catalytic activity">
    <reaction evidence="1 8 9">
        <text>Release of N-terminal amino acids, preferentially methionine, from peptides and arylamides.</text>
        <dbReference type="EC" id="3.4.11.18"/>
    </reaction>
</comment>
<feature type="domain" description="Peptidase M24" evidence="11">
    <location>
        <begin position="128"/>
        <end position="332"/>
    </location>
</feature>
<dbReference type="InterPro" id="IPR036390">
    <property type="entry name" value="WH_DNA-bd_sf"/>
</dbReference>
<feature type="compositionally biased region" description="Basic and acidic residues" evidence="10">
    <location>
        <begin position="26"/>
        <end position="39"/>
    </location>
</feature>
<comment type="similarity">
    <text evidence="8">Belongs to the peptidase M24A family. Methionine aminopeptidase eukaryotic type 2 subfamily.</text>
</comment>
<evidence type="ECO:0000256" key="10">
    <source>
        <dbReference type="SAM" id="MobiDB-lite"/>
    </source>
</evidence>
<dbReference type="GO" id="GO:0006508">
    <property type="term" value="P:proteolysis"/>
    <property type="evidence" value="ECO:0007669"/>
    <property type="project" value="UniProtKB-KW"/>
</dbReference>
<dbReference type="InterPro" id="IPR050247">
    <property type="entry name" value="Met_Aminopeptidase_Type2"/>
</dbReference>
<comment type="caution">
    <text evidence="12">The sequence shown here is derived from an EMBL/GenBank/DDBJ whole genome shotgun (WGS) entry which is preliminary data.</text>
</comment>
<feature type="binding site" evidence="8">
    <location>
        <position position="419"/>
    </location>
    <ligand>
        <name>a divalent metal cation</name>
        <dbReference type="ChEBI" id="CHEBI:60240"/>
        <label>2</label>
        <note>catalytic</note>
    </ligand>
</feature>
<evidence type="ECO:0000256" key="3">
    <source>
        <dbReference type="ARBA" id="ARBA00001954"/>
    </source>
</evidence>
<feature type="binding site" evidence="8">
    <location>
        <position position="291"/>
    </location>
    <ligand>
        <name>a divalent metal cation</name>
        <dbReference type="ChEBI" id="CHEBI:60240"/>
        <label>2</label>
        <note>catalytic</note>
    </ligand>
</feature>
<keyword evidence="7 8" id="KW-0378">Hydrolase</keyword>
<dbReference type="InterPro" id="IPR036388">
    <property type="entry name" value="WH-like_DNA-bd_sf"/>
</dbReference>
<name>A0AAW2Z5B7_9EUKA</name>
<evidence type="ECO:0000256" key="6">
    <source>
        <dbReference type="ARBA" id="ARBA00022723"/>
    </source>
</evidence>
<evidence type="ECO:0000256" key="7">
    <source>
        <dbReference type="ARBA" id="ARBA00022801"/>
    </source>
</evidence>
<evidence type="ECO:0000259" key="11">
    <source>
        <dbReference type="Pfam" id="PF00557"/>
    </source>
</evidence>
<evidence type="ECO:0000313" key="12">
    <source>
        <dbReference type="EMBL" id="KAL0484140.1"/>
    </source>
</evidence>
<dbReference type="PANTHER" id="PTHR45777:SF2">
    <property type="entry name" value="METHIONINE AMINOPEPTIDASE 2"/>
    <property type="match status" value="1"/>
</dbReference>
<sequence>MPPKKAQGKKKEEDLDALLADLKLKDAKKAASKKPEATPKKKANSSEFPETWATKAEIDALIAQKAAQKEWPTEQTKPEPIVPVDVLYKGKKFPVGEVSDHPGDFNTFRTSSAEKKQKDRNFEKELEEARRTAEVHRTARQWLQSWVKPGYKMQYIAETTENKVRELILADGLNGGIGFPMGCSLNECAAHYSPNPGDTRVLKTDDVVKFDIGIHTNGRIIDSAWTMCWNDRYLPLLNTVKEATNVGLKTAGIDVRLCDIGEAIQEVMEAGEIELNGKTHKIRCVRNLCGHNIERYRIHGGKSVPIVKSDDQTKMEENEFFAIETFGTTGKGYVEESGDCSHYAKIHNAPAVNFPVAKDRHLLNFITEKFGTLPFCRRYLDRLGENKHIVSLKHLVDADVVQAYPPLVDVMGSYTAQFEHTFVLRPTCKEILSRGEDY</sequence>
<evidence type="ECO:0000256" key="9">
    <source>
        <dbReference type="RuleBase" id="RU003653"/>
    </source>
</evidence>
<accession>A0AAW2Z5B7</accession>
<keyword evidence="13" id="KW-1185">Reference proteome</keyword>
<feature type="binding site" evidence="8">
    <location>
        <position position="191"/>
    </location>
    <ligand>
        <name>substrate</name>
    </ligand>
</feature>
<dbReference type="HAMAP" id="MF_03175">
    <property type="entry name" value="MetAP_2_euk"/>
    <property type="match status" value="1"/>
</dbReference>
<reference evidence="12 13" key="1">
    <citation type="submission" date="2024-03" db="EMBL/GenBank/DDBJ databases">
        <title>The Acrasis kona genome and developmental transcriptomes reveal deep origins of eukaryotic multicellular pathways.</title>
        <authorList>
            <person name="Sheikh S."/>
            <person name="Fu C.-J."/>
            <person name="Brown M.W."/>
            <person name="Baldauf S.L."/>
        </authorList>
    </citation>
    <scope>NUCLEOTIDE SEQUENCE [LARGE SCALE GENOMIC DNA]</scope>
    <source>
        <strain evidence="12 13">ATCC MYA-3509</strain>
    </source>
</reference>
<dbReference type="GO" id="GO:0070006">
    <property type="term" value="F:metalloaminopeptidase activity"/>
    <property type="evidence" value="ECO:0007669"/>
    <property type="project" value="UniProtKB-UniRule"/>
</dbReference>
<feature type="binding site" evidence="8">
    <location>
        <position position="419"/>
    </location>
    <ligand>
        <name>a divalent metal cation</name>
        <dbReference type="ChEBI" id="CHEBI:60240"/>
        <label>1</label>
    </ligand>
</feature>
<organism evidence="12 13">
    <name type="scientific">Acrasis kona</name>
    <dbReference type="NCBI Taxonomy" id="1008807"/>
    <lineage>
        <taxon>Eukaryota</taxon>
        <taxon>Discoba</taxon>
        <taxon>Heterolobosea</taxon>
        <taxon>Tetramitia</taxon>
        <taxon>Eutetramitia</taxon>
        <taxon>Acrasidae</taxon>
        <taxon>Acrasis</taxon>
    </lineage>
</organism>
<feature type="binding site" evidence="8">
    <location>
        <position position="222"/>
    </location>
    <ligand>
        <name>a divalent metal cation</name>
        <dbReference type="ChEBI" id="CHEBI:60240"/>
        <label>2</label>
        <note>catalytic</note>
    </ligand>
</feature>
<dbReference type="Gene3D" id="3.90.230.10">
    <property type="entry name" value="Creatinase/methionine aminopeptidase superfamily"/>
    <property type="match status" value="1"/>
</dbReference>
<comment type="function">
    <text evidence="8 9">Cotranslationally removes the N-terminal methionine from nascent proteins. The N-terminal methionine is often cleaved when the second residue in the primary sequence is small and uncharged (Met-Ala-, Cys, Gly, Pro, Ser, Thr, or Val).</text>
</comment>
<dbReference type="Gene3D" id="1.10.10.10">
    <property type="entry name" value="Winged helix-like DNA-binding domain superfamily/Winged helix DNA-binding domain"/>
    <property type="match status" value="1"/>
</dbReference>